<evidence type="ECO:0000256" key="5">
    <source>
        <dbReference type="ARBA" id="ARBA00022694"/>
    </source>
</evidence>
<keyword evidence="11" id="KW-0812">Transmembrane</keyword>
<dbReference type="SFLD" id="SFLDS00029">
    <property type="entry name" value="Radical_SAM"/>
    <property type="match status" value="1"/>
</dbReference>
<evidence type="ECO:0000256" key="8">
    <source>
        <dbReference type="ARBA" id="ARBA00023014"/>
    </source>
</evidence>
<keyword evidence="9" id="KW-0012">Acyltransferase</keyword>
<dbReference type="SFLD" id="SFLDG01086">
    <property type="entry name" value="elongater_protein-like"/>
    <property type="match status" value="1"/>
</dbReference>
<keyword evidence="2" id="KW-0004">4Fe-4S</keyword>
<dbReference type="InterPro" id="IPR023404">
    <property type="entry name" value="rSAM_horseshoe"/>
</dbReference>
<dbReference type="GO" id="GO:0033588">
    <property type="term" value="C:elongator holoenzyme complex"/>
    <property type="evidence" value="ECO:0007669"/>
    <property type="project" value="TreeGrafter"/>
</dbReference>
<feature type="domain" description="Elp3/MiaA/NifB-like radical SAM core" evidence="12">
    <location>
        <begin position="149"/>
        <end position="414"/>
    </location>
</feature>
<feature type="region of interest" description="Disordered" evidence="10">
    <location>
        <begin position="1"/>
        <end position="32"/>
    </location>
</feature>
<evidence type="ECO:0000256" key="2">
    <source>
        <dbReference type="ARBA" id="ARBA00022485"/>
    </source>
</evidence>
<reference evidence="13" key="1">
    <citation type="submission" date="2021-01" db="EMBL/GenBank/DDBJ databases">
        <authorList>
            <person name="Corre E."/>
            <person name="Pelletier E."/>
            <person name="Niang G."/>
            <person name="Scheremetjew M."/>
            <person name="Finn R."/>
            <person name="Kale V."/>
            <person name="Holt S."/>
            <person name="Cochrane G."/>
            <person name="Meng A."/>
            <person name="Brown T."/>
            <person name="Cohen L."/>
        </authorList>
    </citation>
    <scope>NUCLEOTIDE SEQUENCE</scope>
    <source>
        <strain evidence="13">CCMP1381</strain>
    </source>
</reference>
<dbReference type="InterPro" id="IPR034687">
    <property type="entry name" value="ELP3-like"/>
</dbReference>
<evidence type="ECO:0000313" key="13">
    <source>
        <dbReference type="EMBL" id="CAD9479858.1"/>
    </source>
</evidence>
<feature type="compositionally biased region" description="Basic and acidic residues" evidence="10">
    <location>
        <begin position="10"/>
        <end position="29"/>
    </location>
</feature>
<dbReference type="AlphaFoldDB" id="A0A7S2MF82"/>
<dbReference type="InterPro" id="IPR006638">
    <property type="entry name" value="Elp3/MiaA/NifB-like_rSAM"/>
</dbReference>
<dbReference type="GO" id="GO:0016746">
    <property type="term" value="F:acyltransferase activity"/>
    <property type="evidence" value="ECO:0007669"/>
    <property type="project" value="UniProtKB-KW"/>
</dbReference>
<dbReference type="CDD" id="cd01335">
    <property type="entry name" value="Radical_SAM"/>
    <property type="match status" value="1"/>
</dbReference>
<dbReference type="PANTHER" id="PTHR11135:SF2">
    <property type="entry name" value="ELONGATOR COMPLEX PROTEIN 3"/>
    <property type="match status" value="1"/>
</dbReference>
<keyword evidence="11" id="KW-1133">Transmembrane helix</keyword>
<dbReference type="InterPro" id="IPR007197">
    <property type="entry name" value="rSAM"/>
</dbReference>
<evidence type="ECO:0000256" key="1">
    <source>
        <dbReference type="ARBA" id="ARBA00001966"/>
    </source>
</evidence>
<dbReference type="FunFam" id="3.80.30.20:FF:000011">
    <property type="entry name" value="Elongator complex"/>
    <property type="match status" value="1"/>
</dbReference>
<dbReference type="GO" id="GO:0005634">
    <property type="term" value="C:nucleus"/>
    <property type="evidence" value="ECO:0007669"/>
    <property type="project" value="TreeGrafter"/>
</dbReference>
<evidence type="ECO:0000256" key="7">
    <source>
        <dbReference type="ARBA" id="ARBA00023004"/>
    </source>
</evidence>
<dbReference type="SMART" id="SM00729">
    <property type="entry name" value="Elp3"/>
    <property type="match status" value="1"/>
</dbReference>
<dbReference type="GO" id="GO:0051539">
    <property type="term" value="F:4 iron, 4 sulfur cluster binding"/>
    <property type="evidence" value="ECO:0007669"/>
    <property type="project" value="UniProtKB-KW"/>
</dbReference>
<proteinExistence type="predicted"/>
<evidence type="ECO:0000256" key="10">
    <source>
        <dbReference type="SAM" id="MobiDB-lite"/>
    </source>
</evidence>
<dbReference type="PANTHER" id="PTHR11135">
    <property type="entry name" value="HISTONE ACETYLTRANSFERASE-RELATED"/>
    <property type="match status" value="1"/>
</dbReference>
<sequence>MKVAYEASEEEMKERNNVKLSSKDPEDYKNASGYSAAENHGLEDIYQAWDSLVDPRDFPLLEDYVHELVARKPRDRKQMEKALSGIRRVVRGRKREDGSPHPMPRKSEILHVYNLMADRGEVPGDPILERLMIKKAAKSLSGVLVITVFTSPYPRVGKKTQNFTCKWNCYYCPNEPGQPRSYLHDEPGVLRANRNDFDPVRQFCDRAATLAMNGHPVDKIELLVLGGTWTSYPHKYQETFIRDLFYAANTFWQRPKDKRMPVNLDEEKALNESARVKIIGITLETRPDCIDKEELWRLRRYGCTRVQIGMQHTDDAVLKKINRGCTHKDMVDATRLLKDSCYKLDVHIMPNLPGSNLEMDRQMFDEMMTHPDLQVDQWKIYPCEIVPWTVIKRWFENGEYVPYCDEDLVSLLLDVLPRIPHWVRVNRIVRDIPSQYILTGLDRPNLRQDMDTYMFENKILCQDIRAREVKGQCGLEAELVVRSYQSSGGVDHFISFESLDGSTIMAFCRLRLSNDPGGGVFKELEHAALIRELHVYGQLTVVTALEKEGDSEKGKQQHVGFGFRLMQHAEIMACRDPNVTKVAVISGVGVRNYYRRLGYHLDEGRGEFMVKDLTRLHCFRYGVLWRLQSFMNTHTALVFIVPVIAFLMFYIRPTWSQVVIP</sequence>
<name>A0A7S2MF82_9STRA</name>
<dbReference type="SUPFAM" id="SSF102114">
    <property type="entry name" value="Radical SAM enzymes"/>
    <property type="match status" value="1"/>
</dbReference>
<evidence type="ECO:0000256" key="4">
    <source>
        <dbReference type="ARBA" id="ARBA00022691"/>
    </source>
</evidence>
<organism evidence="13">
    <name type="scientific">Octactis speculum</name>
    <dbReference type="NCBI Taxonomy" id="3111310"/>
    <lineage>
        <taxon>Eukaryota</taxon>
        <taxon>Sar</taxon>
        <taxon>Stramenopiles</taxon>
        <taxon>Ochrophyta</taxon>
        <taxon>Dictyochophyceae</taxon>
        <taxon>Dictyochales</taxon>
        <taxon>Dictyochaceae</taxon>
        <taxon>Octactis</taxon>
    </lineage>
</organism>
<dbReference type="Gene3D" id="3.80.30.20">
    <property type="entry name" value="tm_1862 like domain"/>
    <property type="match status" value="1"/>
</dbReference>
<comment type="cofactor">
    <cofactor evidence="1">
        <name>[4Fe-4S] cluster</name>
        <dbReference type="ChEBI" id="CHEBI:49883"/>
    </cofactor>
</comment>
<evidence type="ECO:0000259" key="12">
    <source>
        <dbReference type="SMART" id="SM00729"/>
    </source>
</evidence>
<keyword evidence="8" id="KW-0411">Iron-sulfur</keyword>
<gene>
    <name evidence="13" type="ORF">DSPE1174_LOCUS29648</name>
</gene>
<accession>A0A7S2MF82</accession>
<dbReference type="InterPro" id="IPR032432">
    <property type="entry name" value="Radical_SAM_C"/>
</dbReference>
<dbReference type="GO" id="GO:0046872">
    <property type="term" value="F:metal ion binding"/>
    <property type="evidence" value="ECO:0007669"/>
    <property type="project" value="UniProtKB-KW"/>
</dbReference>
<dbReference type="GO" id="GO:0002926">
    <property type="term" value="P:tRNA wobble base 5-methoxycarbonylmethyl-2-thiouridinylation"/>
    <property type="evidence" value="ECO:0007669"/>
    <property type="project" value="TreeGrafter"/>
</dbReference>
<evidence type="ECO:0000256" key="9">
    <source>
        <dbReference type="ARBA" id="ARBA00023315"/>
    </source>
</evidence>
<keyword evidence="11" id="KW-0472">Membrane</keyword>
<keyword evidence="5" id="KW-0819">tRNA processing</keyword>
<keyword evidence="6" id="KW-0479">Metal-binding</keyword>
<protein>
    <recommendedName>
        <fullName evidence="12">Elp3/MiaA/NifB-like radical SAM core domain-containing protein</fullName>
    </recommendedName>
</protein>
<evidence type="ECO:0000256" key="3">
    <source>
        <dbReference type="ARBA" id="ARBA00022679"/>
    </source>
</evidence>
<dbReference type="EMBL" id="HBGS01056886">
    <property type="protein sequence ID" value="CAD9479858.1"/>
    <property type="molecule type" value="Transcribed_RNA"/>
</dbReference>
<feature type="transmembrane region" description="Helical" evidence="11">
    <location>
        <begin position="630"/>
        <end position="651"/>
    </location>
</feature>
<evidence type="ECO:0000256" key="6">
    <source>
        <dbReference type="ARBA" id="ARBA00022723"/>
    </source>
</evidence>
<dbReference type="InterPro" id="IPR058240">
    <property type="entry name" value="rSAM_sf"/>
</dbReference>
<keyword evidence="4" id="KW-0949">S-adenosyl-L-methionine</keyword>
<dbReference type="Pfam" id="PF04055">
    <property type="entry name" value="Radical_SAM"/>
    <property type="match status" value="1"/>
</dbReference>
<dbReference type="Pfam" id="PF16199">
    <property type="entry name" value="Radical_SAM_C"/>
    <property type="match status" value="1"/>
</dbReference>
<dbReference type="InterPro" id="IPR039661">
    <property type="entry name" value="ELP3"/>
</dbReference>
<dbReference type="GO" id="GO:0005737">
    <property type="term" value="C:cytoplasm"/>
    <property type="evidence" value="ECO:0007669"/>
    <property type="project" value="TreeGrafter"/>
</dbReference>
<dbReference type="NCBIfam" id="TIGR01211">
    <property type="entry name" value="ELP3"/>
    <property type="match status" value="1"/>
</dbReference>
<keyword evidence="7" id="KW-0408">Iron</keyword>
<dbReference type="SFLD" id="SFLDF00344">
    <property type="entry name" value="ELP3-like"/>
    <property type="match status" value="1"/>
</dbReference>
<keyword evidence="3" id="KW-0808">Transferase</keyword>
<evidence type="ECO:0000256" key="11">
    <source>
        <dbReference type="SAM" id="Phobius"/>
    </source>
</evidence>